<protein>
    <recommendedName>
        <fullName evidence="4">Trigger factor ribosome-binding bacterial domain-containing protein</fullName>
    </recommendedName>
</protein>
<evidence type="ECO:0008006" key="4">
    <source>
        <dbReference type="Google" id="ProtNLM"/>
    </source>
</evidence>
<reference evidence="2 3" key="1">
    <citation type="submission" date="2014-11" db="EMBL/GenBank/DDBJ databases">
        <authorList>
            <person name="Zhu J."/>
            <person name="Qi W."/>
            <person name="Song R."/>
        </authorList>
    </citation>
    <scope>NUCLEOTIDE SEQUENCE [LARGE SCALE GENOMIC DNA]</scope>
</reference>
<gene>
    <name evidence="2" type="ORF">Vbra_4456</name>
</gene>
<feature type="compositionally biased region" description="Low complexity" evidence="1">
    <location>
        <begin position="31"/>
        <end position="42"/>
    </location>
</feature>
<evidence type="ECO:0000313" key="3">
    <source>
        <dbReference type="Proteomes" id="UP000041254"/>
    </source>
</evidence>
<organism evidence="2 3">
    <name type="scientific">Vitrella brassicaformis (strain CCMP3155)</name>
    <dbReference type="NCBI Taxonomy" id="1169540"/>
    <lineage>
        <taxon>Eukaryota</taxon>
        <taxon>Sar</taxon>
        <taxon>Alveolata</taxon>
        <taxon>Colpodellida</taxon>
        <taxon>Vitrellaceae</taxon>
        <taxon>Vitrella</taxon>
    </lineage>
</organism>
<dbReference type="EMBL" id="CDMY01000501">
    <property type="protein sequence ID" value="CEM18477.1"/>
    <property type="molecule type" value="Genomic_DNA"/>
</dbReference>
<keyword evidence="3" id="KW-1185">Reference proteome</keyword>
<dbReference type="VEuPathDB" id="CryptoDB:Vbra_4456"/>
<dbReference type="AlphaFoldDB" id="A0A0G4FU88"/>
<dbReference type="InterPro" id="IPR036611">
    <property type="entry name" value="Trigger_fac_ribosome-bd_sf"/>
</dbReference>
<dbReference type="GO" id="GO:0006457">
    <property type="term" value="P:protein folding"/>
    <property type="evidence" value="ECO:0007669"/>
    <property type="project" value="InterPro"/>
</dbReference>
<feature type="region of interest" description="Disordered" evidence="1">
    <location>
        <begin position="1"/>
        <end position="101"/>
    </location>
</feature>
<evidence type="ECO:0000256" key="1">
    <source>
        <dbReference type="SAM" id="MobiDB-lite"/>
    </source>
</evidence>
<name>A0A0G4FU88_VITBC</name>
<feature type="compositionally biased region" description="Low complexity" evidence="1">
    <location>
        <begin position="1"/>
        <end position="21"/>
    </location>
</feature>
<proteinExistence type="predicted"/>
<sequence length="301" mass="32283">MMSETASSQSSSAAAAAAGAAKDADSDLQVSLDPSSPSASASAPPPLSADLTNELLASAKAQATTQQKTAEGPPSSAPPAPSVGGNATATAAMEGIDPGAKDFLENPDVGAVIVSTQDFDLVRLEVLEEYPSRKKRKTRFAATVKFPGRMTQKSYDRMMNQAAKESKTKPQKGFRAGQVPPYYGSMIRSFLADDFPKMMVKELPGIFEQEFKALELLTLADELTTTERRDELREKFTPGEEFNFTYHVEAIEPFDPTGTLVQMREASGDTGESMSTKEIQQLAKAISDQKDKIRVGGGKKS</sequence>
<evidence type="ECO:0000313" key="2">
    <source>
        <dbReference type="EMBL" id="CEM18477.1"/>
    </source>
</evidence>
<feature type="compositionally biased region" description="Low complexity" evidence="1">
    <location>
        <begin position="59"/>
        <end position="74"/>
    </location>
</feature>
<dbReference type="Gene3D" id="3.30.70.1050">
    <property type="entry name" value="Trigger factor ribosome-binding domain"/>
    <property type="match status" value="1"/>
</dbReference>
<accession>A0A0G4FU88</accession>
<dbReference type="InParanoid" id="A0A0G4FU88"/>
<dbReference type="GO" id="GO:0015031">
    <property type="term" value="P:protein transport"/>
    <property type="evidence" value="ECO:0007669"/>
    <property type="project" value="InterPro"/>
</dbReference>
<dbReference type="Proteomes" id="UP000041254">
    <property type="component" value="Unassembled WGS sequence"/>
</dbReference>